<feature type="transmembrane region" description="Helical" evidence="6">
    <location>
        <begin position="76"/>
        <end position="99"/>
    </location>
</feature>
<dbReference type="SUPFAM" id="SSF55785">
    <property type="entry name" value="PYP-like sensor domain (PAS domain)"/>
    <property type="match status" value="1"/>
</dbReference>
<evidence type="ECO:0000256" key="3">
    <source>
        <dbReference type="ARBA" id="ARBA00022553"/>
    </source>
</evidence>
<dbReference type="Pfam" id="PF02518">
    <property type="entry name" value="HATPase_c"/>
    <property type="match status" value="1"/>
</dbReference>
<evidence type="ECO:0000256" key="4">
    <source>
        <dbReference type="ARBA" id="ARBA00022777"/>
    </source>
</evidence>
<protein>
    <recommendedName>
        <fullName evidence="2">histidine kinase</fullName>
        <ecNumber evidence="2">2.7.13.3</ecNumber>
    </recommendedName>
</protein>
<dbReference type="EMBL" id="AP018203">
    <property type="protein sequence ID" value="BAY55912.1"/>
    <property type="molecule type" value="Genomic_DNA"/>
</dbReference>
<evidence type="ECO:0000313" key="12">
    <source>
        <dbReference type="Proteomes" id="UP000217895"/>
    </source>
</evidence>
<evidence type="ECO:0000313" key="11">
    <source>
        <dbReference type="EMBL" id="BAY55912.1"/>
    </source>
</evidence>
<keyword evidence="4 11" id="KW-0418">Kinase</keyword>
<feature type="transmembrane region" description="Helical" evidence="6">
    <location>
        <begin position="43"/>
        <end position="64"/>
    </location>
</feature>
<accession>A0A1Z4JGL5</accession>
<dbReference type="InterPro" id="IPR036890">
    <property type="entry name" value="HATPase_C_sf"/>
</dbReference>
<evidence type="ECO:0000259" key="8">
    <source>
        <dbReference type="PROSITE" id="PS50109"/>
    </source>
</evidence>
<dbReference type="Gene3D" id="1.10.287.130">
    <property type="match status" value="1"/>
</dbReference>
<feature type="transmembrane region" description="Helical" evidence="6">
    <location>
        <begin position="143"/>
        <end position="163"/>
    </location>
</feature>
<keyword evidence="4 11" id="KW-0808">Transferase</keyword>
<keyword evidence="6" id="KW-0812">Transmembrane</keyword>
<keyword evidence="5" id="KW-0902">Two-component regulatory system</keyword>
<reference evidence="11 12" key="1">
    <citation type="submission" date="2017-06" db="EMBL/GenBank/DDBJ databases">
        <title>Genome sequencing of cyanobaciteial culture collection at National Institute for Environmental Studies (NIES).</title>
        <authorList>
            <person name="Hirose Y."/>
            <person name="Shimura Y."/>
            <person name="Fujisawa T."/>
            <person name="Nakamura Y."/>
            <person name="Kawachi M."/>
        </authorList>
    </citation>
    <scope>NUCLEOTIDE SEQUENCE [LARGE SCALE GENOMIC DNA]</scope>
    <source>
        <strain evidence="11 12">NIES-2135</strain>
    </source>
</reference>
<dbReference type="PROSITE" id="PS50113">
    <property type="entry name" value="PAC"/>
    <property type="match status" value="1"/>
</dbReference>
<feature type="transmembrane region" description="Helical" evidence="6">
    <location>
        <begin position="111"/>
        <end position="131"/>
    </location>
</feature>
<dbReference type="CDD" id="cd00082">
    <property type="entry name" value="HisKA"/>
    <property type="match status" value="1"/>
</dbReference>
<keyword evidence="3" id="KW-0597">Phosphoprotein</keyword>
<sequence length="709" mass="79091">MHVAIHHYDFGLVGLSIVIAILASYSALDLAGRVTATQGKTRFAWLFGGAVSMGIGIWAMHFIGMLASCIPIPVSYNWSMVGLSILPAIGASGVALFIVSQPQIHLTQMALGSICMGLGIAVMHYSGMAAMQISATIVYDLKLVAASVGIAIAVSGAALYLAFRLREQNSLNWALRRLASSTLMGLAIPTMHYTGMAAVSFRVIDSALPIQSNFNAGILAIDIGLGVGLILSLVLLSAFLDRTQAQRLAQTLHKLQQTQSQLQLQSEQLQEYSHSLELKMAELDRSRAFLQAQRESSLDGILVVDCDRKIDAHNQRFLDLWHVPIDLRTTRDDHRMLAYVAEQMLDPQAFFEKVIYFYDQIHESDHCELLLKDGRTLERTSVPVNAENGENWGRIWYFRDITERKRAEAEILQKTQDLEQTLIELQNTQMQMVQAEKMSSLGQLVAGVAHEINNPVNFIHANLEYVDQYSQTLLNCVRLYQKSCPPSIAEIQVEELDLEFVQQDLPKILSSMRSGTERIRQIVLSLRNFSRLDESEFKAVNLHEGIDNTLLMLQHRLKATPERSAIQVKKEYGNLPLVECYAGQLNQVFMHILVNAIDALDERDAKLRYLESQLSQIHIRTSVIETQWVQIAISDNGIGIPAAVKHRIFDPFFTTKPIGKGTGIGMSISYQIVTDQHGGKLECCSLPGQGTEFRIKIPICQLNKHEAVV</sequence>
<dbReference type="InterPro" id="IPR036097">
    <property type="entry name" value="HisK_dim/P_sf"/>
</dbReference>
<feature type="coiled-coil region" evidence="7">
    <location>
        <begin position="245"/>
        <end position="275"/>
    </location>
</feature>
<evidence type="ECO:0000256" key="1">
    <source>
        <dbReference type="ARBA" id="ARBA00000085"/>
    </source>
</evidence>
<comment type="catalytic activity">
    <reaction evidence="1">
        <text>ATP + protein L-histidine = ADP + protein N-phospho-L-histidine.</text>
        <dbReference type="EC" id="2.7.13.3"/>
    </reaction>
</comment>
<evidence type="ECO:0000259" key="9">
    <source>
        <dbReference type="PROSITE" id="PS50113"/>
    </source>
</evidence>
<dbReference type="InterPro" id="IPR003594">
    <property type="entry name" value="HATPase_dom"/>
</dbReference>
<feature type="domain" description="PAC" evidence="9">
    <location>
        <begin position="363"/>
        <end position="413"/>
    </location>
</feature>
<evidence type="ECO:0000256" key="5">
    <source>
        <dbReference type="ARBA" id="ARBA00023012"/>
    </source>
</evidence>
<dbReference type="SUPFAM" id="SSF55874">
    <property type="entry name" value="ATPase domain of HSP90 chaperone/DNA topoisomerase II/histidine kinase"/>
    <property type="match status" value="1"/>
</dbReference>
<evidence type="ECO:0000256" key="6">
    <source>
        <dbReference type="PROSITE-ProRule" id="PRU00244"/>
    </source>
</evidence>
<dbReference type="AlphaFoldDB" id="A0A1Z4JGL5"/>
<keyword evidence="6" id="KW-0472">Membrane</keyword>
<evidence type="ECO:0000256" key="2">
    <source>
        <dbReference type="ARBA" id="ARBA00012438"/>
    </source>
</evidence>
<keyword evidence="7" id="KW-0175">Coiled coil</keyword>
<feature type="transmembrane region" description="Helical" evidence="6">
    <location>
        <begin position="12"/>
        <end position="31"/>
    </location>
</feature>
<feature type="coiled-coil region" evidence="7">
    <location>
        <begin position="404"/>
        <end position="438"/>
    </location>
</feature>
<dbReference type="Gene3D" id="3.30.565.10">
    <property type="entry name" value="Histidine kinase-like ATPase, C-terminal domain"/>
    <property type="match status" value="1"/>
</dbReference>
<dbReference type="PRINTS" id="PR00344">
    <property type="entry name" value="BCTRLSENSOR"/>
</dbReference>
<dbReference type="InterPro" id="IPR004358">
    <property type="entry name" value="Sig_transdc_His_kin-like_C"/>
</dbReference>
<dbReference type="PROSITE" id="PS50109">
    <property type="entry name" value="HIS_KIN"/>
    <property type="match status" value="1"/>
</dbReference>
<organism evidence="11 12">
    <name type="scientific">Leptolyngbya boryana NIES-2135</name>
    <dbReference type="NCBI Taxonomy" id="1973484"/>
    <lineage>
        <taxon>Bacteria</taxon>
        <taxon>Bacillati</taxon>
        <taxon>Cyanobacteriota</taxon>
        <taxon>Cyanophyceae</taxon>
        <taxon>Leptolyngbyales</taxon>
        <taxon>Leptolyngbyaceae</taxon>
        <taxon>Leptolyngbya group</taxon>
        <taxon>Leptolyngbya</taxon>
    </lineage>
</organism>
<dbReference type="PANTHER" id="PTHR43065">
    <property type="entry name" value="SENSOR HISTIDINE KINASE"/>
    <property type="match status" value="1"/>
</dbReference>
<evidence type="ECO:0000259" key="10">
    <source>
        <dbReference type="PROSITE" id="PS50924"/>
    </source>
</evidence>
<dbReference type="InterPro" id="IPR003661">
    <property type="entry name" value="HisK_dim/P_dom"/>
</dbReference>
<feature type="domain" description="MHYT" evidence="10">
    <location>
        <begin position="8"/>
        <end position="202"/>
    </location>
</feature>
<dbReference type="InterPro" id="IPR005467">
    <property type="entry name" value="His_kinase_dom"/>
</dbReference>
<feature type="transmembrane region" description="Helical" evidence="6">
    <location>
        <begin position="216"/>
        <end position="240"/>
    </location>
</feature>
<dbReference type="Pfam" id="PF03707">
    <property type="entry name" value="MHYT"/>
    <property type="match status" value="4"/>
</dbReference>
<dbReference type="EC" id="2.7.13.3" evidence="2"/>
<keyword evidence="6" id="KW-1133">Transmembrane helix</keyword>
<dbReference type="Gene3D" id="3.30.450.20">
    <property type="entry name" value="PAS domain"/>
    <property type="match status" value="1"/>
</dbReference>
<feature type="transmembrane region" description="Helical" evidence="6">
    <location>
        <begin position="183"/>
        <end position="204"/>
    </location>
</feature>
<dbReference type="PROSITE" id="PS50924">
    <property type="entry name" value="MHYT"/>
    <property type="match status" value="1"/>
</dbReference>
<feature type="domain" description="Histidine kinase" evidence="8">
    <location>
        <begin position="447"/>
        <end position="701"/>
    </location>
</feature>
<evidence type="ECO:0000256" key="7">
    <source>
        <dbReference type="SAM" id="Coils"/>
    </source>
</evidence>
<proteinExistence type="predicted"/>
<dbReference type="SMART" id="SM00388">
    <property type="entry name" value="HisKA"/>
    <property type="match status" value="1"/>
</dbReference>
<dbReference type="InterPro" id="IPR035965">
    <property type="entry name" value="PAS-like_dom_sf"/>
</dbReference>
<gene>
    <name evidence="11" type="ORF">NIES2135_27380</name>
</gene>
<dbReference type="Proteomes" id="UP000217895">
    <property type="component" value="Chromosome"/>
</dbReference>
<dbReference type="InterPro" id="IPR000700">
    <property type="entry name" value="PAS-assoc_C"/>
</dbReference>
<dbReference type="SUPFAM" id="SSF47384">
    <property type="entry name" value="Homodimeric domain of signal transducing histidine kinase"/>
    <property type="match status" value="1"/>
</dbReference>
<dbReference type="PANTHER" id="PTHR43065:SF50">
    <property type="entry name" value="HISTIDINE KINASE"/>
    <property type="match status" value="1"/>
</dbReference>
<dbReference type="GO" id="GO:0000155">
    <property type="term" value="F:phosphorelay sensor kinase activity"/>
    <property type="evidence" value="ECO:0007669"/>
    <property type="project" value="InterPro"/>
</dbReference>
<keyword evidence="12" id="KW-1185">Reference proteome</keyword>
<dbReference type="InterPro" id="IPR005330">
    <property type="entry name" value="MHYT_dom"/>
</dbReference>
<dbReference type="Pfam" id="PF12860">
    <property type="entry name" value="PAS_7"/>
    <property type="match status" value="1"/>
</dbReference>
<dbReference type="SMART" id="SM00387">
    <property type="entry name" value="HATPase_c"/>
    <property type="match status" value="1"/>
</dbReference>
<name>A0A1Z4JGL5_LEPBY</name>
<dbReference type="GO" id="GO:0016020">
    <property type="term" value="C:membrane"/>
    <property type="evidence" value="ECO:0007669"/>
    <property type="project" value="UniProtKB-UniRule"/>
</dbReference>